<evidence type="ECO:0000259" key="1">
    <source>
        <dbReference type="Pfam" id="PF12708"/>
    </source>
</evidence>
<organism evidence="2 3">
    <name type="scientific">Pseudorhizobium endolithicum</name>
    <dbReference type="NCBI Taxonomy" id="1191678"/>
    <lineage>
        <taxon>Bacteria</taxon>
        <taxon>Pseudomonadati</taxon>
        <taxon>Pseudomonadota</taxon>
        <taxon>Alphaproteobacteria</taxon>
        <taxon>Hyphomicrobiales</taxon>
        <taxon>Rhizobiaceae</taxon>
        <taxon>Rhizobium/Agrobacterium group</taxon>
        <taxon>Pseudorhizobium</taxon>
    </lineage>
</organism>
<reference evidence="2 3" key="1">
    <citation type="submission" date="2020-11" db="EMBL/GenBank/DDBJ databases">
        <authorList>
            <person name="Lassalle F."/>
        </authorList>
    </citation>
    <scope>NUCLEOTIDE SEQUENCE [LARGE SCALE GENOMIC DNA]</scope>
    <source>
        <strain evidence="2 3">JC140</strain>
    </source>
</reference>
<evidence type="ECO:0000313" key="2">
    <source>
        <dbReference type="EMBL" id="CAD7044457.1"/>
    </source>
</evidence>
<evidence type="ECO:0000313" key="3">
    <source>
        <dbReference type="Proteomes" id="UP000606921"/>
    </source>
</evidence>
<gene>
    <name evidence="2" type="ORF">REJC140_03822</name>
</gene>
<dbReference type="EMBL" id="CABFWF030000013">
    <property type="protein sequence ID" value="CAD7044457.1"/>
    <property type="molecule type" value="Genomic_DNA"/>
</dbReference>
<dbReference type="SUPFAM" id="SSF51126">
    <property type="entry name" value="Pectin lyase-like"/>
    <property type="match status" value="2"/>
</dbReference>
<accession>A0ABN7JUL0</accession>
<dbReference type="InterPro" id="IPR024535">
    <property type="entry name" value="RHGA/B-epi-like_pectate_lyase"/>
</dbReference>
<dbReference type="Gene3D" id="2.160.20.10">
    <property type="entry name" value="Single-stranded right-handed beta-helix, Pectin lyase-like"/>
    <property type="match status" value="1"/>
</dbReference>
<comment type="caution">
    <text evidence="2">The sequence shown here is derived from an EMBL/GenBank/DDBJ whole genome shotgun (WGS) entry which is preliminary data.</text>
</comment>
<dbReference type="InterPro" id="IPR012334">
    <property type="entry name" value="Pectin_lyas_fold"/>
</dbReference>
<feature type="domain" description="Rhamnogalacturonase A/B/Epimerase-like pectate lyase" evidence="1">
    <location>
        <begin position="175"/>
        <end position="260"/>
    </location>
</feature>
<name>A0ABN7JUL0_9HYPH</name>
<sequence>MTGLNLHDGVRFAVYSQSPSSPTGSVTEVEPLAADTTAATVLLPKSLPPWATYLIWPRSKEEDGKAFAINRTETWWVGPDKGVAGTISSVYGRNLSRSNGTRTSHIYLQSVGGTGQYVVPIDVNPFKLDFKIPNVPPGDYEVWVHNSHGGRFGWDGPLALQVLPKQPFHEQQETIVNVVSYGAVGNGIADDTVAIRKALDAVKTVAPATLYFPPGKYNLRQPLESPGNITWRGAGIGRTEIRLDLPISASMITSSGDALQFQHLTLNANGNTNGQPLLRLYHQQDVRLEEVRLDSWGAPALQAEQVSYLAVEGSELIENGSFYGSSRQIFMSGNRFKMTGYGESVVALWGGRELSMTRNELSNADESRDDGHGIGRFFVGQAHLGSMEHLYWGGNVSRNAAPHDCDKVDCNKGEQICFEMVGGRIQAGLVKASATTVQFEELEPLGAGASDLVIIGGRGAGQYRRITSVEGATVTLREPWNVVPDPTSRFAIAATASKAVIYANDLQGRESFSEHDSDSTGVLLYGNVYDVVVDSNRISHMRHGMMTVALASTSGLSPYFLQYSRNSVSQSNSGLYVGTTFADSGSPGIWGGLGNIYRRNRFEDLAYIGVQFETWDHHGADFNGTVFEHNVFHGLPYGFIDAYKLMWTYDGQFKAGPGERSRKFNTVLYRNHFENKSAGGEMSIGFQSMHSDNSWVNIGSTWKGFRSGNAGPPAPSPLTTSR</sequence>
<protein>
    <submittedName>
        <fullName evidence="2">Polygalacturonase</fullName>
    </submittedName>
</protein>
<keyword evidence="3" id="KW-1185">Reference proteome</keyword>
<dbReference type="InterPro" id="IPR011050">
    <property type="entry name" value="Pectin_lyase_fold/virulence"/>
</dbReference>
<dbReference type="Pfam" id="PF12708">
    <property type="entry name" value="Pect-lyase_RHGA_epim"/>
    <property type="match status" value="1"/>
</dbReference>
<dbReference type="Proteomes" id="UP000606921">
    <property type="component" value="Unassembled WGS sequence"/>
</dbReference>
<proteinExistence type="predicted"/>